<dbReference type="PANTHER" id="PTHR33103">
    <property type="entry name" value="OS01G0153900 PROTEIN"/>
    <property type="match status" value="1"/>
</dbReference>
<dbReference type="Pfam" id="PF05056">
    <property type="entry name" value="DUF674"/>
    <property type="match status" value="1"/>
</dbReference>
<sequence length="770" mass="84966">MSLILNLLVDKKRNRVVCAEADSEFVDIIFSFLTLPIATIVRLLKKKSCVGCIDSLYQSVENLHPKHLQSRACAEMLLHPLSASEKLYEDLGVKYDAREVGNSYLCPKWECVRSKSLVSSVKHARCCCGEVMDRKVRLGKPLGSCGGGGEGDRAFVVGDSMFIVTDGLRVMPDAAETFTSLVDELGIEAQSDLEEMIVTISKEEVLKILKRALISESPLTDIFLLNLELSIDEASDGKSKIDTHEKGKVETKSRVGTKSNVKCHVKVQHATESSDATLKIFCSKASGKVLYAVAREDFVDNLLSILIVPIGLAVKHLGGSCSITCIDNLYYSVSQLGVDHMRSKVHKDMLLSPKLPSHFSCDSLLIETDKIEPAEHPICGCSRCFNEGSSCFSLSDRCGHRNWRTILLKLVNSKFDDGKTEIGGGFMERETKIMVTDDMVVTPFSSMSGIRLIKSKLGDGDLEEIEPVFGKEETDFSHVFVANAVSEPPESDFDFERLDSCDPINPIPPAKRLRTSQTSKTCTTPPQVASTMNSPPLPIDNIPGSPSMRASPTCGSPVAAMAATKDQDFVPSLAELKALLSVDLATAVQSEHRNRLLALSTRLKDPFRLTLTQCRSIDRLCSFCNSNPEMLEACTMETEDTCSLESLEQCEAQLSSIFSAKDHIKSYLEEIRASEEALKVEEEGLCSIDDQISALRARRVEVLRDRDGLVMRINKLIFSCRAESRQCDALIEKAKRCCAKKGRAEKRPAEVMAMKLKMAGEWEKIRGAFL</sequence>
<evidence type="ECO:0000313" key="2">
    <source>
        <dbReference type="EMBL" id="KAK1322364.1"/>
    </source>
</evidence>
<accession>A0AAV9FAX9</accession>
<organism evidence="2 3">
    <name type="scientific">Acorus calamus</name>
    <name type="common">Sweet flag</name>
    <dbReference type="NCBI Taxonomy" id="4465"/>
    <lineage>
        <taxon>Eukaryota</taxon>
        <taxon>Viridiplantae</taxon>
        <taxon>Streptophyta</taxon>
        <taxon>Embryophyta</taxon>
        <taxon>Tracheophyta</taxon>
        <taxon>Spermatophyta</taxon>
        <taxon>Magnoliopsida</taxon>
        <taxon>Liliopsida</taxon>
        <taxon>Acoraceae</taxon>
        <taxon>Acorus</taxon>
    </lineage>
</organism>
<feature type="region of interest" description="Disordered" evidence="1">
    <location>
        <begin position="508"/>
        <end position="536"/>
    </location>
</feature>
<dbReference type="EMBL" id="JAUJYO010000003">
    <property type="protein sequence ID" value="KAK1322364.1"/>
    <property type="molecule type" value="Genomic_DNA"/>
</dbReference>
<gene>
    <name evidence="2" type="ORF">QJS10_CPA03g01480</name>
</gene>
<dbReference type="PANTHER" id="PTHR33103:SF27">
    <property type="entry name" value="OS04G0594700 PROTEIN"/>
    <property type="match status" value="1"/>
</dbReference>
<name>A0AAV9FAX9_ACOCL</name>
<dbReference type="Proteomes" id="UP001180020">
    <property type="component" value="Unassembled WGS sequence"/>
</dbReference>
<feature type="compositionally biased region" description="Polar residues" evidence="1">
    <location>
        <begin position="515"/>
        <end position="534"/>
    </location>
</feature>
<proteinExistence type="predicted"/>
<dbReference type="AlphaFoldDB" id="A0AAV9FAX9"/>
<keyword evidence="3" id="KW-1185">Reference proteome</keyword>
<evidence type="ECO:0000256" key="1">
    <source>
        <dbReference type="SAM" id="MobiDB-lite"/>
    </source>
</evidence>
<evidence type="ECO:0000313" key="3">
    <source>
        <dbReference type="Proteomes" id="UP001180020"/>
    </source>
</evidence>
<protein>
    <submittedName>
        <fullName evidence="2">Uncharacterized protein</fullName>
    </submittedName>
</protein>
<dbReference type="InterPro" id="IPR007750">
    <property type="entry name" value="DUF674"/>
</dbReference>
<reference evidence="2" key="2">
    <citation type="submission" date="2023-06" db="EMBL/GenBank/DDBJ databases">
        <authorList>
            <person name="Ma L."/>
            <person name="Liu K.-W."/>
            <person name="Li Z."/>
            <person name="Hsiao Y.-Y."/>
            <person name="Qi Y."/>
            <person name="Fu T."/>
            <person name="Tang G."/>
            <person name="Zhang D."/>
            <person name="Sun W.-H."/>
            <person name="Liu D.-K."/>
            <person name="Li Y."/>
            <person name="Chen G.-Z."/>
            <person name="Liu X.-D."/>
            <person name="Liao X.-Y."/>
            <person name="Jiang Y.-T."/>
            <person name="Yu X."/>
            <person name="Hao Y."/>
            <person name="Huang J."/>
            <person name="Zhao X.-W."/>
            <person name="Ke S."/>
            <person name="Chen Y.-Y."/>
            <person name="Wu W.-L."/>
            <person name="Hsu J.-L."/>
            <person name="Lin Y.-F."/>
            <person name="Huang M.-D."/>
            <person name="Li C.-Y."/>
            <person name="Huang L."/>
            <person name="Wang Z.-W."/>
            <person name="Zhao X."/>
            <person name="Zhong W.-Y."/>
            <person name="Peng D.-H."/>
            <person name="Ahmad S."/>
            <person name="Lan S."/>
            <person name="Zhang J.-S."/>
            <person name="Tsai W.-C."/>
            <person name="Van De Peer Y."/>
            <person name="Liu Z.-J."/>
        </authorList>
    </citation>
    <scope>NUCLEOTIDE SEQUENCE</scope>
    <source>
        <strain evidence="2">CP</strain>
        <tissue evidence="2">Leaves</tissue>
    </source>
</reference>
<comment type="caution">
    <text evidence="2">The sequence shown here is derived from an EMBL/GenBank/DDBJ whole genome shotgun (WGS) entry which is preliminary data.</text>
</comment>
<reference evidence="2" key="1">
    <citation type="journal article" date="2023" name="Nat. Commun.">
        <title>Diploid and tetraploid genomes of Acorus and the evolution of monocots.</title>
        <authorList>
            <person name="Ma L."/>
            <person name="Liu K.W."/>
            <person name="Li Z."/>
            <person name="Hsiao Y.Y."/>
            <person name="Qi Y."/>
            <person name="Fu T."/>
            <person name="Tang G.D."/>
            <person name="Zhang D."/>
            <person name="Sun W.H."/>
            <person name="Liu D.K."/>
            <person name="Li Y."/>
            <person name="Chen G.Z."/>
            <person name="Liu X.D."/>
            <person name="Liao X.Y."/>
            <person name="Jiang Y.T."/>
            <person name="Yu X."/>
            <person name="Hao Y."/>
            <person name="Huang J."/>
            <person name="Zhao X.W."/>
            <person name="Ke S."/>
            <person name="Chen Y.Y."/>
            <person name="Wu W.L."/>
            <person name="Hsu J.L."/>
            <person name="Lin Y.F."/>
            <person name="Huang M.D."/>
            <person name="Li C.Y."/>
            <person name="Huang L."/>
            <person name="Wang Z.W."/>
            <person name="Zhao X."/>
            <person name="Zhong W.Y."/>
            <person name="Peng D.H."/>
            <person name="Ahmad S."/>
            <person name="Lan S."/>
            <person name="Zhang J.S."/>
            <person name="Tsai W.C."/>
            <person name="Van de Peer Y."/>
            <person name="Liu Z.J."/>
        </authorList>
    </citation>
    <scope>NUCLEOTIDE SEQUENCE</scope>
    <source>
        <strain evidence="2">CP</strain>
    </source>
</reference>